<feature type="coiled-coil region" evidence="4">
    <location>
        <begin position="20"/>
        <end position="47"/>
    </location>
</feature>
<dbReference type="InterPro" id="IPR050745">
    <property type="entry name" value="Multifunctional_regulatory"/>
</dbReference>
<dbReference type="PROSITE" id="PS50088">
    <property type="entry name" value="ANK_REPEAT"/>
    <property type="match status" value="1"/>
</dbReference>
<dbReference type="PROSITE" id="PS50297">
    <property type="entry name" value="ANK_REP_REGION"/>
    <property type="match status" value="1"/>
</dbReference>
<dbReference type="InterPro" id="IPR036770">
    <property type="entry name" value="Ankyrin_rpt-contain_sf"/>
</dbReference>
<feature type="repeat" description="ANK" evidence="3">
    <location>
        <begin position="174"/>
        <end position="206"/>
    </location>
</feature>
<dbReference type="AlphaFoldDB" id="A0A2G9UEN1"/>
<dbReference type="Pfam" id="PF12796">
    <property type="entry name" value="Ank_2"/>
    <property type="match status" value="1"/>
</dbReference>
<evidence type="ECO:0000259" key="5">
    <source>
        <dbReference type="PROSITE" id="PS50097"/>
    </source>
</evidence>
<evidence type="ECO:0000256" key="4">
    <source>
        <dbReference type="SAM" id="Coils"/>
    </source>
</evidence>
<protein>
    <submittedName>
        <fullName evidence="6">Ankyrin repeat protein</fullName>
    </submittedName>
</protein>
<keyword evidence="4" id="KW-0175">Coiled coil</keyword>
<dbReference type="SUPFAM" id="SSF54695">
    <property type="entry name" value="POZ domain"/>
    <property type="match status" value="1"/>
</dbReference>
<evidence type="ECO:0000256" key="3">
    <source>
        <dbReference type="PROSITE-ProRule" id="PRU00023"/>
    </source>
</evidence>
<dbReference type="Gene3D" id="3.30.710.10">
    <property type="entry name" value="Potassium Channel Kv1.1, Chain A"/>
    <property type="match status" value="1"/>
</dbReference>
<keyword evidence="7" id="KW-1185">Reference proteome</keyword>
<accession>A0A2G9UEN1</accession>
<evidence type="ECO:0000313" key="7">
    <source>
        <dbReference type="Proteomes" id="UP000230423"/>
    </source>
</evidence>
<dbReference type="SUPFAM" id="SSF48403">
    <property type="entry name" value="Ankyrin repeat"/>
    <property type="match status" value="1"/>
</dbReference>
<keyword evidence="2 3" id="KW-0040">ANK repeat</keyword>
<dbReference type="Pfam" id="PF00651">
    <property type="entry name" value="BTB"/>
    <property type="match status" value="1"/>
</dbReference>
<feature type="domain" description="BTB" evidence="5">
    <location>
        <begin position="77"/>
        <end position="154"/>
    </location>
</feature>
<sequence>MCTGQKDGGISHLMGSLNHLDLLREEHLELLNKYADLQQKYAALQSKVDPDQVADTSTLSGQLCATLKNLFENHAFSDLVIRVDGREFKCHKFLLVARSNHWNDLESTDSIEIPGDATACEFLASAGADLNFVQSKTLFTPLHYVAFSTLNQSSMAEWVSSRLKEMNINVADAEGRSALLLSIVVGNIALTKVLLKHGADVDSQGRTACHLAVQQRNAEALLELLKASDVDFLSVRDKMGQTPFSQALFSKEHALAAAIVKRLPHVALQTNGSGMHFDLSDIAALLYCL</sequence>
<evidence type="ECO:0000256" key="2">
    <source>
        <dbReference type="ARBA" id="ARBA00023043"/>
    </source>
</evidence>
<dbReference type="EMBL" id="KZ347334">
    <property type="protein sequence ID" value="PIO67940.1"/>
    <property type="molecule type" value="Genomic_DNA"/>
</dbReference>
<keyword evidence="1" id="KW-0677">Repeat</keyword>
<dbReference type="Gene3D" id="1.25.40.20">
    <property type="entry name" value="Ankyrin repeat-containing domain"/>
    <property type="match status" value="1"/>
</dbReference>
<dbReference type="InterPro" id="IPR000210">
    <property type="entry name" value="BTB/POZ_dom"/>
</dbReference>
<reference evidence="6 7" key="1">
    <citation type="submission" date="2015-09" db="EMBL/GenBank/DDBJ databases">
        <title>Draft genome of the parasitic nematode Teladorsagia circumcincta isolate WARC Sus (inbred).</title>
        <authorList>
            <person name="Mitreva M."/>
        </authorList>
    </citation>
    <scope>NUCLEOTIDE SEQUENCE [LARGE SCALE GENOMIC DNA]</scope>
    <source>
        <strain evidence="6 7">S</strain>
    </source>
</reference>
<proteinExistence type="predicted"/>
<name>A0A2G9UEN1_TELCI</name>
<evidence type="ECO:0000313" key="6">
    <source>
        <dbReference type="EMBL" id="PIO67940.1"/>
    </source>
</evidence>
<dbReference type="OrthoDB" id="5863860at2759"/>
<dbReference type="Proteomes" id="UP000230423">
    <property type="component" value="Unassembled WGS sequence"/>
</dbReference>
<dbReference type="PANTHER" id="PTHR24189:SF50">
    <property type="entry name" value="ANKYRIN REPEAT AND SOCS BOX PROTEIN 2"/>
    <property type="match status" value="1"/>
</dbReference>
<dbReference type="InterPro" id="IPR002110">
    <property type="entry name" value="Ankyrin_rpt"/>
</dbReference>
<dbReference type="SMART" id="SM00248">
    <property type="entry name" value="ANK"/>
    <property type="match status" value="3"/>
</dbReference>
<organism evidence="6 7">
    <name type="scientific">Teladorsagia circumcincta</name>
    <name type="common">Brown stomach worm</name>
    <name type="synonym">Ostertagia circumcincta</name>
    <dbReference type="NCBI Taxonomy" id="45464"/>
    <lineage>
        <taxon>Eukaryota</taxon>
        <taxon>Metazoa</taxon>
        <taxon>Ecdysozoa</taxon>
        <taxon>Nematoda</taxon>
        <taxon>Chromadorea</taxon>
        <taxon>Rhabditida</taxon>
        <taxon>Rhabditina</taxon>
        <taxon>Rhabditomorpha</taxon>
        <taxon>Strongyloidea</taxon>
        <taxon>Trichostrongylidae</taxon>
        <taxon>Teladorsagia</taxon>
    </lineage>
</organism>
<dbReference type="PANTHER" id="PTHR24189">
    <property type="entry name" value="MYOTROPHIN"/>
    <property type="match status" value="1"/>
</dbReference>
<gene>
    <name evidence="6" type="ORF">TELCIR_10295</name>
</gene>
<dbReference type="InterPro" id="IPR011333">
    <property type="entry name" value="SKP1/BTB/POZ_sf"/>
</dbReference>
<evidence type="ECO:0000256" key="1">
    <source>
        <dbReference type="ARBA" id="ARBA00022737"/>
    </source>
</evidence>
<dbReference type="PROSITE" id="PS50097">
    <property type="entry name" value="BTB"/>
    <property type="match status" value="1"/>
</dbReference>